<proteinExistence type="predicted"/>
<dbReference type="InterPro" id="IPR002110">
    <property type="entry name" value="Ankyrin_rpt"/>
</dbReference>
<dbReference type="Gene3D" id="1.25.40.20">
    <property type="entry name" value="Ankyrin repeat-containing domain"/>
    <property type="match status" value="3"/>
</dbReference>
<dbReference type="SUPFAM" id="SSF48403">
    <property type="entry name" value="Ankyrin repeat"/>
    <property type="match status" value="1"/>
</dbReference>
<accession>A0A916X954</accession>
<reference evidence="1" key="1">
    <citation type="journal article" date="2014" name="Int. J. Syst. Evol. Microbiol.">
        <title>Complete genome sequence of Corynebacterium casei LMG S-19264T (=DSM 44701T), isolated from a smear-ripened cheese.</title>
        <authorList>
            <consortium name="US DOE Joint Genome Institute (JGI-PGF)"/>
            <person name="Walter F."/>
            <person name="Albersmeier A."/>
            <person name="Kalinowski J."/>
            <person name="Ruckert C."/>
        </authorList>
    </citation>
    <scope>NUCLEOTIDE SEQUENCE</scope>
    <source>
        <strain evidence="1">CGMCC 1.12919</strain>
    </source>
</reference>
<dbReference type="SMART" id="SM00248">
    <property type="entry name" value="ANK"/>
    <property type="match status" value="4"/>
</dbReference>
<evidence type="ECO:0008006" key="3">
    <source>
        <dbReference type="Google" id="ProtNLM"/>
    </source>
</evidence>
<dbReference type="RefSeq" id="WP_188608420.1">
    <property type="nucleotide sequence ID" value="NZ_BMGG01000002.1"/>
</dbReference>
<dbReference type="AlphaFoldDB" id="A0A916X954"/>
<keyword evidence="2" id="KW-1185">Reference proteome</keyword>
<dbReference type="EMBL" id="BMGG01000002">
    <property type="protein sequence ID" value="GGC56343.1"/>
    <property type="molecule type" value="Genomic_DNA"/>
</dbReference>
<name>A0A916X954_9HYPH</name>
<reference evidence="1" key="2">
    <citation type="submission" date="2020-09" db="EMBL/GenBank/DDBJ databases">
        <authorList>
            <person name="Sun Q."/>
            <person name="Zhou Y."/>
        </authorList>
    </citation>
    <scope>NUCLEOTIDE SEQUENCE</scope>
    <source>
        <strain evidence="1">CGMCC 1.12919</strain>
    </source>
</reference>
<organism evidence="1 2">
    <name type="scientific">Chelatococcus reniformis</name>
    <dbReference type="NCBI Taxonomy" id="1494448"/>
    <lineage>
        <taxon>Bacteria</taxon>
        <taxon>Pseudomonadati</taxon>
        <taxon>Pseudomonadota</taxon>
        <taxon>Alphaproteobacteria</taxon>
        <taxon>Hyphomicrobiales</taxon>
        <taxon>Chelatococcaceae</taxon>
        <taxon>Chelatococcus</taxon>
    </lineage>
</organism>
<dbReference type="PANTHER" id="PTHR46224">
    <property type="entry name" value="ANKYRIN REPEAT FAMILY PROTEIN"/>
    <property type="match status" value="1"/>
</dbReference>
<dbReference type="InterPro" id="IPR036770">
    <property type="entry name" value="Ankyrin_rpt-contain_sf"/>
</dbReference>
<dbReference type="PANTHER" id="PTHR46224:SF64">
    <property type="entry name" value="IQ MOTIF AND ANKYRIN REPEAT DOMAIN-CONTAINING PROTEIN 1"/>
    <property type="match status" value="1"/>
</dbReference>
<evidence type="ECO:0000313" key="2">
    <source>
        <dbReference type="Proteomes" id="UP000637002"/>
    </source>
</evidence>
<evidence type="ECO:0000313" key="1">
    <source>
        <dbReference type="EMBL" id="GGC56343.1"/>
    </source>
</evidence>
<gene>
    <name evidence="1" type="ORF">GCM10010994_14080</name>
</gene>
<protein>
    <recommendedName>
        <fullName evidence="3">Ankyrin repeat domain-containing protein</fullName>
    </recommendedName>
</protein>
<dbReference type="InterPro" id="IPR051616">
    <property type="entry name" value="Cul2-RING_E3_ligase_SR"/>
</dbReference>
<comment type="caution">
    <text evidence="1">The sequence shown here is derived from an EMBL/GenBank/DDBJ whole genome shotgun (WGS) entry which is preliminary data.</text>
</comment>
<dbReference type="Proteomes" id="UP000637002">
    <property type="component" value="Unassembled WGS sequence"/>
</dbReference>
<sequence length="550" mass="58313">MKRLTDRPNLDHLRKQAKDLLARYRSGDAAALARIRDGLPAAVGKDDAAVRKLGLRLHDAQSCVAREYGFPSWTDLKIYVEARVARASGRVPSPLDWLRLVYAGDLAGGTSRARPRVAAMVLDEAPGFVGDDPYLACAAGDIAVLRRATEDDPQWVNRSGGALDLPPLVAVTHSSLARLPAFRERLHACARLLLDAGAHPNQSAGSRSPPASLSQPAEEVRLSALYGAAGQNHDGELTDLLLTAGANPNDGESLYHALESLDCTRRLLAAGARIAGSNAVYRILDLDSIDGLRLLLSYGANPNEPAPGAPTAHSGSPLLWAIRRRRSPAHIAALLAAGADPAARTRDGTSAHTLALRLGLPDVAELLPSDAGGPISDTEQFITACARGDRARARRLLARRGGLMAEFTASQLRVLPELAALGCGEPVRLMVELGWPIATTGGDWNASALNHAVFRGDAALTRFLLEHGASWRERHGFGDNACGTLSWASCNEPVDGGDWLGCAEALVAHGMPMAQPDPAGGADVVIEGYRKRFSDEVTDFLLRGPASGRV</sequence>